<dbReference type="PANTHER" id="PTHR37809:SF1">
    <property type="entry name" value="RIBOSOMAL PROTEIN S12 METHYLTHIOTRANSFERASE ACCESSORY FACTOR YCAO"/>
    <property type="match status" value="1"/>
</dbReference>
<dbReference type="InterPro" id="IPR027624">
    <property type="entry name" value="TOMM_cyclo_SagD"/>
</dbReference>
<dbReference type="Gene3D" id="3.40.50.720">
    <property type="entry name" value="NAD(P)-binding Rossmann-like Domain"/>
    <property type="match status" value="1"/>
</dbReference>
<dbReference type="Gene3D" id="3.30.1330.230">
    <property type="match status" value="1"/>
</dbReference>
<dbReference type="InterPro" id="IPR035985">
    <property type="entry name" value="Ubiquitin-activating_enz"/>
</dbReference>
<evidence type="ECO:0000259" key="1">
    <source>
        <dbReference type="PROSITE" id="PS51664"/>
    </source>
</evidence>
<dbReference type="EMBL" id="JACJVO010000021">
    <property type="protein sequence ID" value="MBB6732581.1"/>
    <property type="molecule type" value="Genomic_DNA"/>
</dbReference>
<reference evidence="2 3" key="1">
    <citation type="submission" date="2020-08" db="EMBL/GenBank/DDBJ databases">
        <title>Cohnella phylogeny.</title>
        <authorList>
            <person name="Dunlap C."/>
        </authorList>
    </citation>
    <scope>NUCLEOTIDE SEQUENCE [LARGE SCALE GENOMIC DNA]</scope>
    <source>
        <strain evidence="2 3">CBP 2801</strain>
    </source>
</reference>
<accession>A0A7X0SMG3</accession>
<dbReference type="NCBIfam" id="TIGR03882">
    <property type="entry name" value="cyclo_dehyd_2"/>
    <property type="match status" value="1"/>
</dbReference>
<feature type="domain" description="YcaO" evidence="1">
    <location>
        <begin position="264"/>
        <end position="647"/>
    </location>
</feature>
<dbReference type="AlphaFoldDB" id="A0A7X0SMG3"/>
<keyword evidence="3" id="KW-1185">Reference proteome</keyword>
<dbReference type="Proteomes" id="UP000564644">
    <property type="component" value="Unassembled WGS sequence"/>
</dbReference>
<dbReference type="Gene3D" id="3.30.160.660">
    <property type="match status" value="1"/>
</dbReference>
<gene>
    <name evidence="2" type="ORF">H7C18_16790</name>
</gene>
<organism evidence="2 3">
    <name type="scientific">Cohnella zeiphila</name>
    <dbReference type="NCBI Taxonomy" id="2761120"/>
    <lineage>
        <taxon>Bacteria</taxon>
        <taxon>Bacillati</taxon>
        <taxon>Bacillota</taxon>
        <taxon>Bacilli</taxon>
        <taxon>Bacillales</taxon>
        <taxon>Paenibacillaceae</taxon>
        <taxon>Cohnella</taxon>
    </lineage>
</organism>
<dbReference type="GO" id="GO:0008641">
    <property type="term" value="F:ubiquitin-like modifier activating enzyme activity"/>
    <property type="evidence" value="ECO:0007669"/>
    <property type="project" value="InterPro"/>
</dbReference>
<dbReference type="PANTHER" id="PTHR37809">
    <property type="entry name" value="RIBOSOMAL PROTEIN S12 METHYLTHIOTRANSFERASE ACCESSORY FACTOR YCAO"/>
    <property type="match status" value="1"/>
</dbReference>
<sequence>MSAVAIVGDGQLADCAGENLAGECAVIRLTGFEEGVPLEADLILLLKDEWRPEEYEEAERTLRQAGVPWIGGYVAFDKGVVGPLVTPGKPGCSQCADARRLAAGHDFGDNREPLMSLFAHGVVPRDPAASDWGILQMGFLVAREARNVLTGAPARTDEAVYRIDLKTLESTRHRFLPNPQCPYCGGLPEDSPEGARIEMQPRPKLDADSYRVRPLGRELTDALAADYLDERTGILRGKYLDLDSTFANVSFWQPTLTGPEWSGGRGHSYEQSGYTAMLEGLERYCSLTARGKRTAVAGSYRQFADRALDPRKAGLYEAEQYEQPDFPYEPFDDDLVLNWVWGYSFGKGRPILVPEQLAYYTASGGESFVMESSNGCALGSSLEEAIFHGILEAAERDSFLMTWYARLPIPRLDPESAGDPELSHMVNRLRATEGYETLLFNATTENRIPAVVAVLRNTRPTGANLVCSAGAHPDPVRAAKGAICEAAGHVGYLSERLKRERDEIALMLDDPSLVGTMEDHAALYSHPQAEERFAFLLKSSAPPRAFGEQFERRKRSADLTDDLKSTIAVFRELGLDVIVVDQTAPEIARIGLHVVKVLIPGLLPMTFGHQLRRLNGLERLYRIPTVLGFAKQPLTAGRLNPYPHPFF</sequence>
<proteinExistence type="predicted"/>
<dbReference type="PROSITE" id="PS51664">
    <property type="entry name" value="YCAO"/>
    <property type="match status" value="1"/>
</dbReference>
<dbReference type="InterPro" id="IPR003776">
    <property type="entry name" value="YcaO-like_dom"/>
</dbReference>
<comment type="caution">
    <text evidence="2">The sequence shown here is derived from an EMBL/GenBank/DDBJ whole genome shotgun (WGS) entry which is preliminary data.</text>
</comment>
<evidence type="ECO:0000313" key="2">
    <source>
        <dbReference type="EMBL" id="MBB6732581.1"/>
    </source>
</evidence>
<evidence type="ECO:0000313" key="3">
    <source>
        <dbReference type="Proteomes" id="UP000564644"/>
    </source>
</evidence>
<dbReference type="SUPFAM" id="SSF69572">
    <property type="entry name" value="Activating enzymes of the ubiquitin-like proteins"/>
    <property type="match status" value="1"/>
</dbReference>
<protein>
    <submittedName>
        <fullName evidence="2">TOMM leader peptide-binding protein</fullName>
    </submittedName>
</protein>
<dbReference type="Pfam" id="PF02624">
    <property type="entry name" value="YcaO"/>
    <property type="match status" value="1"/>
</dbReference>
<name>A0A7X0SMG3_9BACL</name>
<dbReference type="RefSeq" id="WP_185130250.1">
    <property type="nucleotide sequence ID" value="NZ_JACJVO010000021.1"/>
</dbReference>
<dbReference type="NCBIfam" id="TIGR03604">
    <property type="entry name" value="TOMM_cyclo_SagD"/>
    <property type="match status" value="1"/>
</dbReference>
<dbReference type="InterPro" id="IPR022291">
    <property type="entry name" value="Bacteriocin_synth_cyclodeHase"/>
</dbReference>
<dbReference type="Gene3D" id="3.30.40.250">
    <property type="match status" value="1"/>
</dbReference>